<organism evidence="9">
    <name type="scientific">[Candida] vartiovaarae</name>
    <dbReference type="NCBI Taxonomy" id="51918"/>
    <lineage>
        <taxon>Eukaryota</taxon>
        <taxon>Fungi</taxon>
        <taxon>Dikarya</taxon>
        <taxon>Ascomycota</taxon>
        <taxon>Saccharomycotina</taxon>
        <taxon>Saccharomycetes</taxon>
        <taxon>Phaffomycetales</taxon>
        <taxon>Phaffomycetaceae</taxon>
        <taxon>Cyberlindnera</taxon>
        <taxon>Cyberlindnera/Candida clade</taxon>
    </lineage>
</organism>
<accession>S5TG01</accession>
<dbReference type="InterPro" id="IPR018086">
    <property type="entry name" value="NADH_UbQ_OxRdtase_su1_CS"/>
</dbReference>
<gene>
    <name evidence="9" type="primary">nad1</name>
</gene>
<proteinExistence type="inferred from homology"/>
<dbReference type="GO" id="GO:0005743">
    <property type="term" value="C:mitochondrial inner membrane"/>
    <property type="evidence" value="ECO:0007669"/>
    <property type="project" value="UniProtKB-SubCell"/>
</dbReference>
<dbReference type="AlphaFoldDB" id="S5TG01"/>
<feature type="transmembrane region" description="Helical" evidence="8">
    <location>
        <begin position="105"/>
        <end position="123"/>
    </location>
</feature>
<keyword evidence="3 6" id="KW-0812">Transmembrane</keyword>
<evidence type="ECO:0000256" key="3">
    <source>
        <dbReference type="ARBA" id="ARBA00022692"/>
    </source>
</evidence>
<dbReference type="InterPro" id="IPR001694">
    <property type="entry name" value="NADH_UbQ_OxRdtase_su1/FPO"/>
</dbReference>
<dbReference type="GeneID" id="16694819"/>
<keyword evidence="5 8" id="KW-0472">Membrane</keyword>
<sequence>MILNLIEMLILFVCVLLTVAYLTIAERKTLAYMQRRIGPNVVGYYGQLMAIADALKLLLKEIILVRESDKILIIVSPVIALCFALLSWAVLPFGPGIAIGDIEFSILYLLVIGSIGVFGTLLVGWSSNSKFTLLASIRSTAQLISYELILTTDIIICILLNNTLNINNYIDSQQAIWIGIPLLPVAITYYIASIAETSRPPFDNIEAESELVSGHMTELSASPFVLFYLTEYNNIVVMCFLNVILFYGGYMFNIIPVDTIVNLLNINNFNYIYMLESIIFVLNISIKSLILMYGFIWVRASFPRLRYDLLVNLCWVIFIPLLFGILIIIPNILYIFDSFAIYN</sequence>
<evidence type="ECO:0000256" key="1">
    <source>
        <dbReference type="ARBA" id="ARBA00004141"/>
    </source>
</evidence>
<dbReference type="EC" id="7.1.1.2" evidence="7"/>
<protein>
    <recommendedName>
        <fullName evidence="7">NADH-ubiquinone oxidoreductase chain 1</fullName>
        <ecNumber evidence="7">7.1.1.2</ecNumber>
    </recommendedName>
</protein>
<dbReference type="Pfam" id="PF00146">
    <property type="entry name" value="NADHdh"/>
    <property type="match status" value="1"/>
</dbReference>
<feature type="transmembrane region" description="Helical" evidence="8">
    <location>
        <begin position="272"/>
        <end position="298"/>
    </location>
</feature>
<feature type="transmembrane region" description="Helical" evidence="8">
    <location>
        <begin position="232"/>
        <end position="252"/>
    </location>
</feature>
<evidence type="ECO:0000256" key="6">
    <source>
        <dbReference type="RuleBase" id="RU000471"/>
    </source>
</evidence>
<comment type="subcellular location">
    <subcellularLocation>
        <location evidence="1">Membrane</location>
        <topology evidence="1">Multi-pass membrane protein</topology>
    </subcellularLocation>
    <subcellularLocation>
        <location evidence="6">Mitochondrion inner membrane</location>
        <topology evidence="6">Multi-pass membrane protein</topology>
    </subcellularLocation>
</comment>
<feature type="transmembrane region" description="Helical" evidence="8">
    <location>
        <begin position="174"/>
        <end position="192"/>
    </location>
</feature>
<dbReference type="HAMAP" id="MF_01350">
    <property type="entry name" value="NDH1_NuoH"/>
    <property type="match status" value="1"/>
</dbReference>
<evidence type="ECO:0000256" key="8">
    <source>
        <dbReference type="SAM" id="Phobius"/>
    </source>
</evidence>
<dbReference type="GO" id="GO:0009060">
    <property type="term" value="P:aerobic respiration"/>
    <property type="evidence" value="ECO:0007669"/>
    <property type="project" value="TreeGrafter"/>
</dbReference>
<keyword evidence="6" id="KW-0520">NAD</keyword>
<feature type="transmembrane region" description="Helical" evidence="8">
    <location>
        <begin position="71"/>
        <end position="93"/>
    </location>
</feature>
<keyword evidence="7" id="KW-0830">Ubiquinone</keyword>
<dbReference type="PROSITE" id="PS00668">
    <property type="entry name" value="COMPLEX1_ND1_2"/>
    <property type="match status" value="1"/>
</dbReference>
<dbReference type="EMBL" id="KC993190">
    <property type="protein sequence ID" value="AGS44382.1"/>
    <property type="molecule type" value="Genomic_DNA"/>
</dbReference>
<name>S5TG01_9ASCO</name>
<evidence type="ECO:0000256" key="4">
    <source>
        <dbReference type="ARBA" id="ARBA00022989"/>
    </source>
</evidence>
<dbReference type="GO" id="GO:0008137">
    <property type="term" value="F:NADH dehydrogenase (ubiquinone) activity"/>
    <property type="evidence" value="ECO:0007669"/>
    <property type="project" value="UniProtKB-EC"/>
</dbReference>
<geneLocation type="mitochondrion" evidence="9"/>
<feature type="transmembrane region" description="Helical" evidence="8">
    <location>
        <begin position="143"/>
        <end position="162"/>
    </location>
</feature>
<dbReference type="RefSeq" id="YP_008475074.1">
    <property type="nucleotide sequence ID" value="NC_022164.1"/>
</dbReference>
<comment type="similarity">
    <text evidence="2 6">Belongs to the complex I subunit 1 family.</text>
</comment>
<evidence type="ECO:0000313" key="9">
    <source>
        <dbReference type="EMBL" id="AGS44382.1"/>
    </source>
</evidence>
<dbReference type="PROSITE" id="PS00667">
    <property type="entry name" value="COMPLEX1_ND1_1"/>
    <property type="match status" value="1"/>
</dbReference>
<dbReference type="PANTHER" id="PTHR11432">
    <property type="entry name" value="NADH DEHYDROGENASE SUBUNIT 1"/>
    <property type="match status" value="1"/>
</dbReference>
<evidence type="ECO:0000256" key="5">
    <source>
        <dbReference type="ARBA" id="ARBA00023136"/>
    </source>
</evidence>
<keyword evidence="4 8" id="KW-1133">Transmembrane helix</keyword>
<evidence type="ECO:0000256" key="2">
    <source>
        <dbReference type="ARBA" id="ARBA00010535"/>
    </source>
</evidence>
<dbReference type="PANTHER" id="PTHR11432:SF3">
    <property type="entry name" value="NADH-UBIQUINONE OXIDOREDUCTASE CHAIN 1"/>
    <property type="match status" value="1"/>
</dbReference>
<reference evidence="9" key="1">
    <citation type="submission" date="2013-04" db="EMBL/GenBank/DDBJ databases">
        <authorList>
            <person name="Valach M."/>
            <person name="Zemanova J."/>
            <person name="Brejova B."/>
            <person name="Nosek J."/>
        </authorList>
    </citation>
    <scope>NUCLEOTIDE SEQUENCE</scope>
    <source>
        <strain evidence="9">CBS 4289</strain>
    </source>
</reference>
<keyword evidence="7 9" id="KW-0496">Mitochondrion</keyword>
<dbReference type="GO" id="GO:0003954">
    <property type="term" value="F:NADH dehydrogenase activity"/>
    <property type="evidence" value="ECO:0007669"/>
    <property type="project" value="TreeGrafter"/>
</dbReference>
<comment type="catalytic activity">
    <reaction evidence="7">
        <text>a ubiquinone + NADH + 5 H(+)(in) = a ubiquinol + NAD(+) + 4 H(+)(out)</text>
        <dbReference type="Rhea" id="RHEA:29091"/>
        <dbReference type="Rhea" id="RHEA-COMP:9565"/>
        <dbReference type="Rhea" id="RHEA-COMP:9566"/>
        <dbReference type="ChEBI" id="CHEBI:15378"/>
        <dbReference type="ChEBI" id="CHEBI:16389"/>
        <dbReference type="ChEBI" id="CHEBI:17976"/>
        <dbReference type="ChEBI" id="CHEBI:57540"/>
        <dbReference type="ChEBI" id="CHEBI:57945"/>
        <dbReference type="EC" id="7.1.1.2"/>
    </reaction>
</comment>
<evidence type="ECO:0000256" key="7">
    <source>
        <dbReference type="RuleBase" id="RU000473"/>
    </source>
</evidence>
<feature type="transmembrane region" description="Helical" evidence="8">
    <location>
        <begin position="310"/>
        <end position="336"/>
    </location>
</feature>